<keyword evidence="1" id="KW-1133">Transmembrane helix</keyword>
<reference evidence="2" key="1">
    <citation type="submission" date="2020-06" db="EMBL/GenBank/DDBJ databases">
        <title>Haloterrigena sp. nov., an extremely halophilic archaeon isolated from a saline sediment.</title>
        <authorList>
            <person name="Liu B.-B."/>
        </authorList>
    </citation>
    <scope>NUCLEOTIDE SEQUENCE</scope>
    <source>
        <strain evidence="2">SYSU A121-1</strain>
    </source>
</reference>
<dbReference type="EMBL" id="JABURA010000001">
    <property type="protein sequence ID" value="NUB91208.1"/>
    <property type="molecule type" value="Genomic_DNA"/>
</dbReference>
<name>A0A8J8GJL6_9EURY</name>
<dbReference type="InterPro" id="IPR043826">
    <property type="entry name" value="DUF5803"/>
</dbReference>
<keyword evidence="1" id="KW-0812">Transmembrane</keyword>
<sequence length="259" mass="28753">MNRRLVLAVIAVGLLVTTAGCSGVFSGISDEQLDRDQEYDDLRGNASDADVTIDVEGGNMLNSGEFRAVYDLDGTEELSLSQSTLFSEQALDIHSVRYWYPNGTEVTGSELDIEQSRSSTEIRVPDEDGTLAFSGEAGRKTFSLPAYVEGSHEVRLPENHRTTNFLFGDVSPNGYEREIVDDEERLYWEEVENEISVRYYLARDVPLFIGLIGTVALIGGAGIAYYYREVKRLRKEREEMGLNVDIDDDSNDGPPPGMG</sequence>
<dbReference type="Proteomes" id="UP000728647">
    <property type="component" value="Unassembled WGS sequence"/>
</dbReference>
<organism evidence="2 3">
    <name type="scientific">Haloterrigena gelatinilytica</name>
    <dbReference type="NCBI Taxonomy" id="2741724"/>
    <lineage>
        <taxon>Archaea</taxon>
        <taxon>Methanobacteriati</taxon>
        <taxon>Methanobacteriota</taxon>
        <taxon>Stenosarchaea group</taxon>
        <taxon>Halobacteria</taxon>
        <taxon>Halobacteriales</taxon>
        <taxon>Natrialbaceae</taxon>
        <taxon>Haloterrigena</taxon>
    </lineage>
</organism>
<evidence type="ECO:0000313" key="3">
    <source>
        <dbReference type="Proteomes" id="UP000728647"/>
    </source>
</evidence>
<protein>
    <submittedName>
        <fullName evidence="2">Uncharacterized protein</fullName>
    </submittedName>
</protein>
<dbReference type="RefSeq" id="WP_174701861.1">
    <property type="nucleotide sequence ID" value="NZ_JABURA010000001.1"/>
</dbReference>
<dbReference type="OrthoDB" id="312630at2157"/>
<dbReference type="Pfam" id="PF19119">
    <property type="entry name" value="DUF5803"/>
    <property type="match status" value="1"/>
</dbReference>
<feature type="transmembrane region" description="Helical" evidence="1">
    <location>
        <begin position="205"/>
        <end position="227"/>
    </location>
</feature>
<dbReference type="PROSITE" id="PS51257">
    <property type="entry name" value="PROKAR_LIPOPROTEIN"/>
    <property type="match status" value="1"/>
</dbReference>
<comment type="caution">
    <text evidence="2">The sequence shown here is derived from an EMBL/GenBank/DDBJ whole genome shotgun (WGS) entry which is preliminary data.</text>
</comment>
<accession>A0A8J8GJL6</accession>
<proteinExistence type="predicted"/>
<evidence type="ECO:0000313" key="2">
    <source>
        <dbReference type="EMBL" id="NUB91208.1"/>
    </source>
</evidence>
<evidence type="ECO:0000256" key="1">
    <source>
        <dbReference type="SAM" id="Phobius"/>
    </source>
</evidence>
<keyword evidence="1" id="KW-0472">Membrane</keyword>
<dbReference type="AlphaFoldDB" id="A0A8J8GJL6"/>
<gene>
    <name evidence="2" type="ORF">HT576_09260</name>
</gene>